<dbReference type="EMBL" id="CZKA01000080">
    <property type="protein sequence ID" value="CUR60785.1"/>
    <property type="molecule type" value="Genomic_DNA"/>
</dbReference>
<comment type="similarity">
    <text evidence="2">Belongs to the bacterial solute-binding protein 5 family.</text>
</comment>
<evidence type="ECO:0000256" key="3">
    <source>
        <dbReference type="ARBA" id="ARBA00022448"/>
    </source>
</evidence>
<accession>A0A2P2CFK1</accession>
<dbReference type="PANTHER" id="PTHR30290">
    <property type="entry name" value="PERIPLASMIC BINDING COMPONENT OF ABC TRANSPORTER"/>
    <property type="match status" value="1"/>
</dbReference>
<evidence type="ECO:0000259" key="5">
    <source>
        <dbReference type="Pfam" id="PF00496"/>
    </source>
</evidence>
<dbReference type="PROSITE" id="PS51257">
    <property type="entry name" value="PROKAR_LIPOPROTEIN"/>
    <property type="match status" value="1"/>
</dbReference>
<protein>
    <submittedName>
        <fullName evidence="6">Putative peptide ABC transporter substrate-binding protein</fullName>
    </submittedName>
</protein>
<dbReference type="GO" id="GO:1904680">
    <property type="term" value="F:peptide transmembrane transporter activity"/>
    <property type="evidence" value="ECO:0007669"/>
    <property type="project" value="TreeGrafter"/>
</dbReference>
<dbReference type="Gene3D" id="3.10.105.10">
    <property type="entry name" value="Dipeptide-binding Protein, Domain 3"/>
    <property type="match status" value="1"/>
</dbReference>
<dbReference type="SUPFAM" id="SSF53850">
    <property type="entry name" value="Periplasmic binding protein-like II"/>
    <property type="match status" value="1"/>
</dbReference>
<feature type="domain" description="Solute-binding protein family 5" evidence="5">
    <location>
        <begin position="83"/>
        <end position="425"/>
    </location>
</feature>
<dbReference type="PIRSF" id="PIRSF002741">
    <property type="entry name" value="MppA"/>
    <property type="match status" value="1"/>
</dbReference>
<dbReference type="Pfam" id="PF00496">
    <property type="entry name" value="SBP_bac_5"/>
    <property type="match status" value="1"/>
</dbReference>
<evidence type="ECO:0000256" key="4">
    <source>
        <dbReference type="ARBA" id="ARBA00022729"/>
    </source>
</evidence>
<dbReference type="GO" id="GO:0030313">
    <property type="term" value="C:cell envelope"/>
    <property type="evidence" value="ECO:0007669"/>
    <property type="project" value="UniProtKB-SubCell"/>
</dbReference>
<evidence type="ECO:0000256" key="1">
    <source>
        <dbReference type="ARBA" id="ARBA00004196"/>
    </source>
</evidence>
<evidence type="ECO:0000256" key="2">
    <source>
        <dbReference type="ARBA" id="ARBA00005695"/>
    </source>
</evidence>
<evidence type="ECO:0000313" key="6">
    <source>
        <dbReference type="EMBL" id="CUR60785.1"/>
    </source>
</evidence>
<dbReference type="InterPro" id="IPR030678">
    <property type="entry name" value="Peptide/Ni-bd"/>
</dbReference>
<keyword evidence="3" id="KW-0813">Transport</keyword>
<dbReference type="InterPro" id="IPR000914">
    <property type="entry name" value="SBP_5_dom"/>
</dbReference>
<proteinExistence type="inferred from homology"/>
<dbReference type="InterPro" id="IPR006311">
    <property type="entry name" value="TAT_signal"/>
</dbReference>
<gene>
    <name evidence="6" type="ORF">NOCA2810008</name>
</gene>
<dbReference type="GO" id="GO:0043190">
    <property type="term" value="C:ATP-binding cassette (ABC) transporter complex"/>
    <property type="evidence" value="ECO:0007669"/>
    <property type="project" value="InterPro"/>
</dbReference>
<dbReference type="PROSITE" id="PS51318">
    <property type="entry name" value="TAT"/>
    <property type="match status" value="1"/>
</dbReference>
<dbReference type="Gene3D" id="3.40.190.10">
    <property type="entry name" value="Periplasmic binding protein-like II"/>
    <property type="match status" value="1"/>
</dbReference>
<sequence>MTGLDRRSFLGISLGAGAALTLAACSGAAGGAGGSTSGGGVVKWAWQLPTTWDPVTSSAGSDVHMLALTYSSLTQLDDEGSAIPHLAESWKYNADGTEITLTLKKGLEFSDGSPLDATAVKKSLERGRDADNSLIAPQLADLSKVTATGDTTVVLTLAGPNYQYPNLLAGKTGMVVNPAVFEKDADSLATTAAGSGPFVLDSYVQNSKGVLTKNPTYFQASDIKLSGFELYPAADPATVVAAVQSGQYNTALLPGSQVEAAKAAGLEVQVIPSMFVAVLDVNLAKAPFTDPAAAEALKYAINREELIKTGQFGIGEVNYQPFPPGYVGFDPTLGDLFAYDPDKATSILKEAGLTDPVPVTITAYAAEGVPELVQAQLNAVGFDAKIETIPIAQFTQKIYIQHSAALAVDGFAGRESPVQAFQVLFSDTGLMNPSRQSSPELQAALAKVIETPLDDPEYAGLLQAATALAVKTYPNTFLYTVPRVIARAKSVSELPTGRTLVRWDGVTVS</sequence>
<dbReference type="PANTHER" id="PTHR30290:SF10">
    <property type="entry name" value="PERIPLASMIC OLIGOPEPTIDE-BINDING PROTEIN-RELATED"/>
    <property type="match status" value="1"/>
</dbReference>
<dbReference type="GO" id="GO:0015833">
    <property type="term" value="P:peptide transport"/>
    <property type="evidence" value="ECO:0007669"/>
    <property type="project" value="TreeGrafter"/>
</dbReference>
<reference evidence="6" key="1">
    <citation type="submission" date="2015-08" db="EMBL/GenBank/DDBJ databases">
        <authorList>
            <person name="Babu N.S."/>
            <person name="Beckwith C.J."/>
            <person name="Beseler K.G."/>
            <person name="Brison A."/>
            <person name="Carone J.V."/>
            <person name="Caskin T.P."/>
            <person name="Diamond M."/>
            <person name="Durham M.E."/>
            <person name="Foxe J.M."/>
            <person name="Go M."/>
            <person name="Henderson B.A."/>
            <person name="Jones I.B."/>
            <person name="McGettigan J.A."/>
            <person name="Micheletti S.J."/>
            <person name="Nasrallah M.E."/>
            <person name="Ortiz D."/>
            <person name="Piller C.R."/>
            <person name="Privatt S.R."/>
            <person name="Schneider S.L."/>
            <person name="Sharp S."/>
            <person name="Smith T.C."/>
            <person name="Stanton J.D."/>
            <person name="Ullery H.E."/>
            <person name="Wilson R.J."/>
            <person name="Serrano M.G."/>
            <person name="Buck G."/>
            <person name="Lee V."/>
            <person name="Wang Y."/>
            <person name="Carvalho R."/>
            <person name="Voegtly L."/>
            <person name="Shi R."/>
            <person name="Duckworth R."/>
            <person name="Johnson A."/>
            <person name="Loviza R."/>
            <person name="Walstead R."/>
            <person name="Shah Z."/>
            <person name="Kiflezghi M."/>
            <person name="Wade K."/>
            <person name="Ball S.L."/>
            <person name="Bradley K.W."/>
            <person name="Asai D.J."/>
            <person name="Bowman C.A."/>
            <person name="Russell D.A."/>
            <person name="Pope W.H."/>
            <person name="Jacobs-Sera D."/>
            <person name="Hendrix R.W."/>
            <person name="Hatfull G.F."/>
        </authorList>
    </citation>
    <scope>NUCLEOTIDE SEQUENCE</scope>
</reference>
<dbReference type="InterPro" id="IPR039424">
    <property type="entry name" value="SBP_5"/>
</dbReference>
<dbReference type="AlphaFoldDB" id="A0A2P2CFK1"/>
<keyword evidence="4" id="KW-0732">Signal</keyword>
<comment type="subcellular location">
    <subcellularLocation>
        <location evidence="1">Cell envelope</location>
    </subcellularLocation>
</comment>
<dbReference type="GO" id="GO:0042597">
    <property type="term" value="C:periplasmic space"/>
    <property type="evidence" value="ECO:0007669"/>
    <property type="project" value="UniProtKB-ARBA"/>
</dbReference>
<organism evidence="6">
    <name type="scientific">metagenome</name>
    <dbReference type="NCBI Taxonomy" id="256318"/>
    <lineage>
        <taxon>unclassified sequences</taxon>
        <taxon>metagenomes</taxon>
    </lineage>
</organism>
<name>A0A2P2CFK1_9ZZZZ</name>